<evidence type="ECO:0000259" key="5">
    <source>
        <dbReference type="Pfam" id="PF10502"/>
    </source>
</evidence>
<dbReference type="GO" id="GO:0004252">
    <property type="term" value="F:serine-type endopeptidase activity"/>
    <property type="evidence" value="ECO:0007669"/>
    <property type="project" value="InterPro"/>
</dbReference>
<proteinExistence type="inferred from homology"/>
<dbReference type="CDD" id="cd06530">
    <property type="entry name" value="S26_SPase_I"/>
    <property type="match status" value="2"/>
</dbReference>
<reference evidence="6 7" key="1">
    <citation type="submission" date="2018-08" db="EMBL/GenBank/DDBJ databases">
        <title>A genome reference for cultivated species of the human gut microbiota.</title>
        <authorList>
            <person name="Zou Y."/>
            <person name="Xue W."/>
            <person name="Luo G."/>
        </authorList>
    </citation>
    <scope>NUCLEOTIDE SEQUENCE [LARGE SCALE GENOMIC DNA]</scope>
    <source>
        <strain evidence="6 7">AF14-42</strain>
    </source>
</reference>
<feature type="domain" description="Peptidase S26" evidence="5">
    <location>
        <begin position="2"/>
        <end position="247"/>
    </location>
</feature>
<dbReference type="PRINTS" id="PR00727">
    <property type="entry name" value="LEADERPTASE"/>
</dbReference>
<dbReference type="InterPro" id="IPR036286">
    <property type="entry name" value="LexA/Signal_pep-like_sf"/>
</dbReference>
<dbReference type="EC" id="3.4.21.89" evidence="4"/>
<organism evidence="6 7">
    <name type="scientific">Bacteroides uniformis</name>
    <dbReference type="NCBI Taxonomy" id="820"/>
    <lineage>
        <taxon>Bacteria</taxon>
        <taxon>Pseudomonadati</taxon>
        <taxon>Bacteroidota</taxon>
        <taxon>Bacteroidia</taxon>
        <taxon>Bacteroidales</taxon>
        <taxon>Bacteroidaceae</taxon>
        <taxon>Bacteroides</taxon>
    </lineage>
</organism>
<comment type="subcellular location">
    <subcellularLocation>
        <location evidence="4">Membrane</location>
        <topology evidence="4">Single-pass type II membrane protein</topology>
    </subcellularLocation>
</comment>
<comment type="catalytic activity">
    <reaction evidence="4">
        <text>Cleavage of hydrophobic, N-terminal signal or leader sequences from secreted and periplasmic proteins.</text>
        <dbReference type="EC" id="3.4.21.89"/>
    </reaction>
</comment>
<evidence type="ECO:0000256" key="1">
    <source>
        <dbReference type="ARBA" id="ARBA00009370"/>
    </source>
</evidence>
<dbReference type="GO" id="GO:0006465">
    <property type="term" value="P:signal peptide processing"/>
    <property type="evidence" value="ECO:0007669"/>
    <property type="project" value="InterPro"/>
</dbReference>
<keyword evidence="4" id="KW-0645">Protease</keyword>
<comment type="similarity">
    <text evidence="1 4">Belongs to the peptidase S26 family.</text>
</comment>
<dbReference type="EMBL" id="QRZC01000043">
    <property type="protein sequence ID" value="RGV35672.1"/>
    <property type="molecule type" value="Genomic_DNA"/>
</dbReference>
<dbReference type="SUPFAM" id="SSF51306">
    <property type="entry name" value="LexA/Signal peptidase"/>
    <property type="match status" value="1"/>
</dbReference>
<dbReference type="InterPro" id="IPR019533">
    <property type="entry name" value="Peptidase_S26"/>
</dbReference>
<accession>A0A412X4Q2</accession>
<evidence type="ECO:0000313" key="6">
    <source>
        <dbReference type="EMBL" id="RGV35672.1"/>
    </source>
</evidence>
<keyword evidence="4 6" id="KW-0378">Hydrolase</keyword>
<evidence type="ECO:0000256" key="4">
    <source>
        <dbReference type="RuleBase" id="RU362042"/>
    </source>
</evidence>
<dbReference type="PANTHER" id="PTHR43390">
    <property type="entry name" value="SIGNAL PEPTIDASE I"/>
    <property type="match status" value="1"/>
</dbReference>
<feature type="active site" evidence="3">
    <location>
        <position position="17"/>
    </location>
</feature>
<evidence type="ECO:0000256" key="2">
    <source>
        <dbReference type="ARBA" id="ARBA00019232"/>
    </source>
</evidence>
<protein>
    <recommendedName>
        <fullName evidence="2 4">Signal peptidase I</fullName>
        <ecNumber evidence="4">3.4.21.89</ecNumber>
    </recommendedName>
</protein>
<gene>
    <name evidence="6" type="primary">lepB</name>
    <name evidence="6" type="ORF">DWW14_21730</name>
</gene>
<dbReference type="Proteomes" id="UP000285343">
    <property type="component" value="Unassembled WGS sequence"/>
</dbReference>
<feature type="active site" evidence="3">
    <location>
        <position position="91"/>
    </location>
</feature>
<evidence type="ECO:0000313" key="7">
    <source>
        <dbReference type="Proteomes" id="UP000285343"/>
    </source>
</evidence>
<dbReference type="InterPro" id="IPR000223">
    <property type="entry name" value="Pept_S26A_signal_pept_1"/>
</dbReference>
<dbReference type="GO" id="GO:0016020">
    <property type="term" value="C:membrane"/>
    <property type="evidence" value="ECO:0007669"/>
    <property type="project" value="UniProtKB-SubCell"/>
</dbReference>
<dbReference type="Gene3D" id="2.10.109.10">
    <property type="entry name" value="Umud Fragment, subunit A"/>
    <property type="match status" value="1"/>
</dbReference>
<dbReference type="GO" id="GO:0009003">
    <property type="term" value="F:signal peptidase activity"/>
    <property type="evidence" value="ECO:0007669"/>
    <property type="project" value="UniProtKB-EC"/>
</dbReference>
<name>A0A412X4Q2_BACUN</name>
<dbReference type="Pfam" id="PF10502">
    <property type="entry name" value="Peptidase_S26"/>
    <property type="match status" value="1"/>
</dbReference>
<dbReference type="AlphaFoldDB" id="A0A412X4Q2"/>
<evidence type="ECO:0000256" key="3">
    <source>
        <dbReference type="PIRSR" id="PIRSR600223-1"/>
    </source>
</evidence>
<dbReference type="NCBIfam" id="TIGR02227">
    <property type="entry name" value="sigpep_I_bact"/>
    <property type="match status" value="1"/>
</dbReference>
<sequence>MVMQLFVLTSFKIPSDSMEPSLLAGDYILVDKCSKGARLFDVSAALEKKEVKIHRMPGWRKFKRNDVLVFNFPYPGSWDSIAFDVMSYYVKRCIAVPGDTLEINDCHYRVKGYNGCLGNTAAQDKLQKLLDSEEFVNRGIVVESYPFNKELGWSIAEFGPLYIPAKGSVVGMDSLNRMLYRNLIEWEQKEKLTFKRDTVLLGDSVISRYCFRENYYFVSGDRMENSKDSRYWGLLPEPFIVGRALRIWKSKDDMSGSIKWERVWKKIE</sequence>
<comment type="caution">
    <text evidence="6">The sequence shown here is derived from an EMBL/GenBank/DDBJ whole genome shotgun (WGS) entry which is preliminary data.</text>
</comment>
<dbReference type="PANTHER" id="PTHR43390:SF1">
    <property type="entry name" value="CHLOROPLAST PROCESSING PEPTIDASE"/>
    <property type="match status" value="1"/>
</dbReference>